<evidence type="ECO:0008006" key="3">
    <source>
        <dbReference type="Google" id="ProtNLM"/>
    </source>
</evidence>
<evidence type="ECO:0000313" key="2">
    <source>
        <dbReference type="EMBL" id="KAF2548823.1"/>
    </source>
</evidence>
<protein>
    <recommendedName>
        <fullName evidence="3">Transmembrane protein</fullName>
    </recommendedName>
</protein>
<keyword evidence="1" id="KW-0812">Transmembrane</keyword>
<accession>A0A8S9GSN5</accession>
<gene>
    <name evidence="2" type="ORF">F2Q70_00023433</name>
</gene>
<feature type="transmembrane region" description="Helical" evidence="1">
    <location>
        <begin position="21"/>
        <end position="39"/>
    </location>
</feature>
<organism evidence="2">
    <name type="scientific">Brassica cretica</name>
    <name type="common">Mustard</name>
    <dbReference type="NCBI Taxonomy" id="69181"/>
    <lineage>
        <taxon>Eukaryota</taxon>
        <taxon>Viridiplantae</taxon>
        <taxon>Streptophyta</taxon>
        <taxon>Embryophyta</taxon>
        <taxon>Tracheophyta</taxon>
        <taxon>Spermatophyta</taxon>
        <taxon>Magnoliopsida</taxon>
        <taxon>eudicotyledons</taxon>
        <taxon>Gunneridae</taxon>
        <taxon>Pentapetalae</taxon>
        <taxon>rosids</taxon>
        <taxon>malvids</taxon>
        <taxon>Brassicales</taxon>
        <taxon>Brassicaceae</taxon>
        <taxon>Brassiceae</taxon>
        <taxon>Brassica</taxon>
    </lineage>
</organism>
<keyword evidence="1" id="KW-1133">Transmembrane helix</keyword>
<proteinExistence type="predicted"/>
<reference evidence="2" key="1">
    <citation type="submission" date="2019-12" db="EMBL/GenBank/DDBJ databases">
        <title>Genome sequencing and annotation of Brassica cretica.</title>
        <authorList>
            <person name="Studholme D.J."/>
            <person name="Sarris P.F."/>
        </authorList>
    </citation>
    <scope>NUCLEOTIDE SEQUENCE</scope>
    <source>
        <strain evidence="2">PFS-102/07</strain>
        <tissue evidence="2">Leaf</tissue>
    </source>
</reference>
<dbReference type="EMBL" id="QGKY02001925">
    <property type="protein sequence ID" value="KAF2548823.1"/>
    <property type="molecule type" value="Genomic_DNA"/>
</dbReference>
<dbReference type="AlphaFoldDB" id="A0A8S9GSN5"/>
<name>A0A8S9GSN5_BRACR</name>
<keyword evidence="1" id="KW-0472">Membrane</keyword>
<evidence type="ECO:0000256" key="1">
    <source>
        <dbReference type="SAM" id="Phobius"/>
    </source>
</evidence>
<feature type="transmembrane region" description="Helical" evidence="1">
    <location>
        <begin position="95"/>
        <end position="118"/>
    </location>
</feature>
<comment type="caution">
    <text evidence="2">The sequence shown here is derived from an EMBL/GenBank/DDBJ whole genome shotgun (WGS) entry which is preliminary data.</text>
</comment>
<sequence>MHGAPVPARARLDLGVKARRAVWLLLAGFDFFVCVVRVLEVRLLKNELSWCRFRVSTVSVFGFVEVLNATGRRCRICILVVFLRASLSLVSPLPVLSILGSCCGCLLVPDFCFSVLVLGAPMVSMSRVAGVVGDCIEVGAFFLWYVRYFHSSIASERLPVEKVISIEEITGIQLLRRQQRESRHPR</sequence>